<comment type="caution">
    <text evidence="2">The sequence shown here is derived from an EMBL/GenBank/DDBJ whole genome shotgun (WGS) entry which is preliminary data.</text>
</comment>
<dbReference type="EMBL" id="CAKKTJ010000331">
    <property type="protein sequence ID" value="CAH0481909.1"/>
    <property type="molecule type" value="Genomic_DNA"/>
</dbReference>
<sequence>MGSPSSVHGPLQHWINAAEMGHVRAKWASGSVYLTGKEAIMRNVKLATRLLQEATDAGHDGSCHEIGKLFFQGFMCAQGLHVSQDFKKAVQLYRQAARQDTSGAHRALGNAYLHGHGVDKVRCYILGRGIQQDYAKAAQCIFLAAEGGIAKAQLCLAQLLERKRSGNLTDRKKAVGYYQLAAKGGLQEAARALGRQGAPS</sequence>
<evidence type="ECO:0000313" key="2">
    <source>
        <dbReference type="EMBL" id="CAH0481909.1"/>
    </source>
</evidence>
<dbReference type="InterPro" id="IPR050767">
    <property type="entry name" value="Sel1_AlgK"/>
</dbReference>
<proteinExistence type="inferred from homology"/>
<dbReference type="InterPro" id="IPR011990">
    <property type="entry name" value="TPR-like_helical_dom_sf"/>
</dbReference>
<dbReference type="PANTHER" id="PTHR11102:SF160">
    <property type="entry name" value="ERAD-ASSOCIATED E3 UBIQUITIN-PROTEIN LIGASE COMPONENT HRD3"/>
    <property type="match status" value="1"/>
</dbReference>
<evidence type="ECO:0000313" key="3">
    <source>
        <dbReference type="EMBL" id="CAH0514345.1"/>
    </source>
</evidence>
<gene>
    <name evidence="3" type="ORF">PBS001_LOCUS1101</name>
    <name evidence="2" type="ORF">PBS003_LOCUS8509</name>
</gene>
<evidence type="ECO:0000256" key="1">
    <source>
        <dbReference type="ARBA" id="ARBA00038101"/>
    </source>
</evidence>
<keyword evidence="4" id="KW-1185">Reference proteome</keyword>
<dbReference type="SMART" id="SM00671">
    <property type="entry name" value="SEL1"/>
    <property type="match status" value="4"/>
</dbReference>
<dbReference type="PANTHER" id="PTHR11102">
    <property type="entry name" value="SEL-1-LIKE PROTEIN"/>
    <property type="match status" value="1"/>
</dbReference>
<evidence type="ECO:0000313" key="4">
    <source>
        <dbReference type="Proteomes" id="UP001158986"/>
    </source>
</evidence>
<dbReference type="EMBL" id="CAKLCB010000068">
    <property type="protein sequence ID" value="CAH0514345.1"/>
    <property type="molecule type" value="Genomic_DNA"/>
</dbReference>
<name>A0AAU9L7J6_9STRA</name>
<dbReference type="Pfam" id="PF08238">
    <property type="entry name" value="Sel1"/>
    <property type="match status" value="5"/>
</dbReference>
<dbReference type="InterPro" id="IPR006597">
    <property type="entry name" value="Sel1-like"/>
</dbReference>
<evidence type="ECO:0000313" key="5">
    <source>
        <dbReference type="Proteomes" id="UP001160483"/>
    </source>
</evidence>
<dbReference type="Proteomes" id="UP001160483">
    <property type="component" value="Unassembled WGS sequence"/>
</dbReference>
<dbReference type="Gene3D" id="1.25.40.10">
    <property type="entry name" value="Tetratricopeptide repeat domain"/>
    <property type="match status" value="2"/>
</dbReference>
<organism evidence="2 5">
    <name type="scientific">Peronospora belbahrii</name>
    <dbReference type="NCBI Taxonomy" id="622444"/>
    <lineage>
        <taxon>Eukaryota</taxon>
        <taxon>Sar</taxon>
        <taxon>Stramenopiles</taxon>
        <taxon>Oomycota</taxon>
        <taxon>Peronosporomycetes</taxon>
        <taxon>Peronosporales</taxon>
        <taxon>Peronosporaceae</taxon>
        <taxon>Peronospora</taxon>
    </lineage>
</organism>
<dbReference type="SUPFAM" id="SSF81901">
    <property type="entry name" value="HCP-like"/>
    <property type="match status" value="1"/>
</dbReference>
<dbReference type="Proteomes" id="UP001158986">
    <property type="component" value="Unassembled WGS sequence"/>
</dbReference>
<dbReference type="AlphaFoldDB" id="A0AAU9L7J6"/>
<accession>A0AAU9L7J6</accession>
<reference evidence="2 4" key="1">
    <citation type="submission" date="2021-11" db="EMBL/GenBank/DDBJ databases">
        <authorList>
            <person name="Islam A."/>
            <person name="Islam S."/>
            <person name="Flora M.S."/>
            <person name="Rahman M."/>
            <person name="Ziaur R.M."/>
            <person name="Epstein J.H."/>
            <person name="Hassan M."/>
            <person name="Klassen M."/>
            <person name="Woodard K."/>
            <person name="Webb A."/>
            <person name="Webby R.J."/>
            <person name="El Zowalaty M.E."/>
        </authorList>
    </citation>
    <scope>NUCLEOTIDE SEQUENCE</scope>
    <source>
        <strain evidence="3">Pbs1</strain>
        <strain evidence="2">Pbs3</strain>
    </source>
</reference>
<protein>
    <submittedName>
        <fullName evidence="2">Uncharacterized protein</fullName>
    </submittedName>
</protein>
<comment type="similarity">
    <text evidence="1">Belongs to the sel-1 family.</text>
</comment>